<evidence type="ECO:0000256" key="2">
    <source>
        <dbReference type="ARBA" id="ARBA00022741"/>
    </source>
</evidence>
<evidence type="ECO:0000256" key="1">
    <source>
        <dbReference type="ARBA" id="ARBA00022679"/>
    </source>
</evidence>
<evidence type="ECO:0000256" key="4">
    <source>
        <dbReference type="ARBA" id="ARBA00022840"/>
    </source>
</evidence>
<dbReference type="InterPro" id="IPR000719">
    <property type="entry name" value="Prot_kinase_dom"/>
</dbReference>
<feature type="non-terminal residue" evidence="7">
    <location>
        <position position="199"/>
    </location>
</feature>
<dbReference type="PANTHER" id="PTHR43289">
    <property type="entry name" value="MITOGEN-ACTIVATED PROTEIN KINASE KINASE KINASE 20-RELATED"/>
    <property type="match status" value="1"/>
</dbReference>
<dbReference type="EMBL" id="JAGQHR010001045">
    <property type="protein sequence ID" value="MCA9730207.1"/>
    <property type="molecule type" value="Genomic_DNA"/>
</dbReference>
<name>A0A956M500_UNCEI</name>
<comment type="caution">
    <text evidence="7">The sequence shown here is derived from an EMBL/GenBank/DDBJ whole genome shotgun (WGS) entry which is preliminary data.</text>
</comment>
<keyword evidence="2 5" id="KW-0547">Nucleotide-binding</keyword>
<keyword evidence="1" id="KW-0808">Transferase</keyword>
<evidence type="ECO:0000256" key="3">
    <source>
        <dbReference type="ARBA" id="ARBA00022777"/>
    </source>
</evidence>
<feature type="domain" description="Protein kinase" evidence="6">
    <location>
        <begin position="97"/>
        <end position="199"/>
    </location>
</feature>
<dbReference type="PANTHER" id="PTHR43289:SF6">
    <property type="entry name" value="SERINE_THREONINE-PROTEIN KINASE NEKL-3"/>
    <property type="match status" value="1"/>
</dbReference>
<dbReference type="GO" id="GO:0005524">
    <property type="term" value="F:ATP binding"/>
    <property type="evidence" value="ECO:0007669"/>
    <property type="project" value="UniProtKB-UniRule"/>
</dbReference>
<organism evidence="7 8">
    <name type="scientific">Eiseniibacteriota bacterium</name>
    <dbReference type="NCBI Taxonomy" id="2212470"/>
    <lineage>
        <taxon>Bacteria</taxon>
        <taxon>Candidatus Eiseniibacteriota</taxon>
    </lineage>
</organism>
<dbReference type="Gene3D" id="3.30.200.20">
    <property type="entry name" value="Phosphorylase Kinase, domain 1"/>
    <property type="match status" value="1"/>
</dbReference>
<dbReference type="Pfam" id="PF00069">
    <property type="entry name" value="Pkinase"/>
    <property type="match status" value="1"/>
</dbReference>
<dbReference type="SUPFAM" id="SSF56112">
    <property type="entry name" value="Protein kinase-like (PK-like)"/>
    <property type="match status" value="1"/>
</dbReference>
<dbReference type="InterPro" id="IPR011009">
    <property type="entry name" value="Kinase-like_dom_sf"/>
</dbReference>
<dbReference type="GO" id="GO:0004674">
    <property type="term" value="F:protein serine/threonine kinase activity"/>
    <property type="evidence" value="ECO:0007669"/>
    <property type="project" value="TreeGrafter"/>
</dbReference>
<accession>A0A956M500</accession>
<sequence>MTEREPLAEAEALFWSIRSLPEDEREAALQSRAANVPALATLVRSLLELDRTGPGSFLEPAPDAAPEPSGAAAFRQYPGPVPGRATPLHSGQRLGGYVVGAEIGRGGMGVVHAATDVRLGREVAIKVLPPADRDRSPEVRRIEHEARVLASLNHPNIATLYSLETIDGLTLVTLEIIRGPTLRSLVAEGPLSPVRCAAV</sequence>
<protein>
    <submittedName>
        <fullName evidence="7">Protein kinase</fullName>
    </submittedName>
</protein>
<dbReference type="InterPro" id="IPR017441">
    <property type="entry name" value="Protein_kinase_ATP_BS"/>
</dbReference>
<feature type="binding site" evidence="5">
    <location>
        <position position="126"/>
    </location>
    <ligand>
        <name>ATP</name>
        <dbReference type="ChEBI" id="CHEBI:30616"/>
    </ligand>
</feature>
<dbReference type="Proteomes" id="UP000697710">
    <property type="component" value="Unassembled WGS sequence"/>
</dbReference>
<gene>
    <name evidence="7" type="ORF">KC729_21160</name>
</gene>
<reference evidence="7" key="2">
    <citation type="journal article" date="2021" name="Microbiome">
        <title>Successional dynamics and alternative stable states in a saline activated sludge microbial community over 9 years.</title>
        <authorList>
            <person name="Wang Y."/>
            <person name="Ye J."/>
            <person name="Ju F."/>
            <person name="Liu L."/>
            <person name="Boyd J.A."/>
            <person name="Deng Y."/>
            <person name="Parks D.H."/>
            <person name="Jiang X."/>
            <person name="Yin X."/>
            <person name="Woodcroft B.J."/>
            <person name="Tyson G.W."/>
            <person name="Hugenholtz P."/>
            <person name="Polz M.F."/>
            <person name="Zhang T."/>
        </authorList>
    </citation>
    <scope>NUCLEOTIDE SEQUENCE</scope>
    <source>
        <strain evidence="7">HKST-UBA01</strain>
    </source>
</reference>
<keyword evidence="4 5" id="KW-0067">ATP-binding</keyword>
<evidence type="ECO:0000313" key="8">
    <source>
        <dbReference type="Proteomes" id="UP000697710"/>
    </source>
</evidence>
<keyword evidence="3 7" id="KW-0418">Kinase</keyword>
<dbReference type="PROSITE" id="PS00107">
    <property type="entry name" value="PROTEIN_KINASE_ATP"/>
    <property type="match status" value="1"/>
</dbReference>
<dbReference type="AlphaFoldDB" id="A0A956M500"/>
<dbReference type="PROSITE" id="PS50011">
    <property type="entry name" value="PROTEIN_KINASE_DOM"/>
    <property type="match status" value="1"/>
</dbReference>
<reference evidence="7" key="1">
    <citation type="submission" date="2020-04" db="EMBL/GenBank/DDBJ databases">
        <authorList>
            <person name="Zhang T."/>
        </authorList>
    </citation>
    <scope>NUCLEOTIDE SEQUENCE</scope>
    <source>
        <strain evidence="7">HKST-UBA01</strain>
    </source>
</reference>
<proteinExistence type="predicted"/>
<evidence type="ECO:0000256" key="5">
    <source>
        <dbReference type="PROSITE-ProRule" id="PRU10141"/>
    </source>
</evidence>
<evidence type="ECO:0000313" key="7">
    <source>
        <dbReference type="EMBL" id="MCA9730207.1"/>
    </source>
</evidence>
<evidence type="ECO:0000259" key="6">
    <source>
        <dbReference type="PROSITE" id="PS50011"/>
    </source>
</evidence>